<dbReference type="ExpressionAtlas" id="C0PBZ6">
    <property type="expression patterns" value="baseline and differential"/>
</dbReference>
<protein>
    <recommendedName>
        <fullName evidence="2">Non-specific lipid-transfer protein</fullName>
    </recommendedName>
</protein>
<dbReference type="GO" id="GO:0008289">
    <property type="term" value="F:lipid binding"/>
    <property type="evidence" value="ECO:0007669"/>
    <property type="project" value="UniProtKB-KW"/>
</dbReference>
<dbReference type="InterPro" id="IPR000528">
    <property type="entry name" value="Plant_nsLTP"/>
</dbReference>
<dbReference type="PRINTS" id="PR00382">
    <property type="entry name" value="LIPIDTRNSFER"/>
</dbReference>
<feature type="chain" id="PRO_5002900025" description="Non-specific lipid-transfer protein" evidence="3">
    <location>
        <begin position="21"/>
        <end position="237"/>
    </location>
</feature>
<comment type="function">
    <text evidence="2">Plant non-specific lipid-transfer proteins transfer phospholipids as well as galactolipids across membranes. May play a role in wax or cutin deposition in the cell walls of expanding epidermal cells and certain secretory tissues.</text>
</comment>
<sequence>MRRLSRAVAFLLLLLPLALAATTTMAAAVVAKAPAAAAAPPNVTAEMAKGGCKAFADLIAASPDASSTYQSAVEGGMTAFCPSDDAVRAFLPKYRNLSADGKAELLLFHAVPVHYSLGSLKSNNGPMNTLATVVAPPAAVRAAMSCSTVYSTLMPCLPFVQMGGAMPPQPCCGGIRSLLQQANNTPDRRTICGCLKNVANGANGSGTYISRAAALPSKCGVALPYKISTNVNCNTIN</sequence>
<comment type="similarity">
    <text evidence="1">Belongs to the fasciclin-like AGP family.</text>
</comment>
<dbReference type="AlphaFoldDB" id="C0PBZ6"/>
<name>C0PBZ6_MAIZE</name>
<evidence type="ECO:0000256" key="3">
    <source>
        <dbReference type="SAM" id="SignalP"/>
    </source>
</evidence>
<feature type="domain" description="Bifunctional inhibitor/plant lipid transfer protein/seed storage helical" evidence="4">
    <location>
        <begin position="146"/>
        <end position="233"/>
    </location>
</feature>
<dbReference type="Pfam" id="PF02469">
    <property type="entry name" value="Fasciclin"/>
    <property type="match status" value="1"/>
</dbReference>
<evidence type="ECO:0000259" key="4">
    <source>
        <dbReference type="SMART" id="SM00499"/>
    </source>
</evidence>
<evidence type="ECO:0000256" key="2">
    <source>
        <dbReference type="RuleBase" id="RU000628"/>
    </source>
</evidence>
<dbReference type="PANTHER" id="PTHR33076">
    <property type="entry name" value="NON-SPECIFIC LIPID-TRANSFER PROTEIN 2-RELATED"/>
    <property type="match status" value="1"/>
</dbReference>
<dbReference type="Gene3D" id="1.10.110.10">
    <property type="entry name" value="Plant lipid-transfer and hydrophobic proteins"/>
    <property type="match status" value="1"/>
</dbReference>
<reference evidence="5" key="1">
    <citation type="journal article" date="2009" name="PLoS Genet.">
        <title>Sequencing, mapping, and analysis of 27,455 maize full-length cDNAs.</title>
        <authorList>
            <person name="Soderlund C."/>
            <person name="Descour A."/>
            <person name="Kudrna D."/>
            <person name="Bomhoff M."/>
            <person name="Boyd L."/>
            <person name="Currie J."/>
            <person name="Angelova A."/>
            <person name="Collura K."/>
            <person name="Wissotski M."/>
            <person name="Ashley E."/>
            <person name="Morrow D."/>
            <person name="Fernandes J."/>
            <person name="Walbot V."/>
            <person name="Yu Y."/>
        </authorList>
    </citation>
    <scope>NUCLEOTIDE SEQUENCE</scope>
    <source>
        <strain evidence="5">B73</strain>
    </source>
</reference>
<comment type="similarity">
    <text evidence="2">Belongs to the plant LTP family.</text>
</comment>
<dbReference type="SMART" id="SM00499">
    <property type="entry name" value="AAI"/>
    <property type="match status" value="1"/>
</dbReference>
<dbReference type="EMBL" id="BT065815">
    <property type="protein sequence ID" value="ACN31691.1"/>
    <property type="molecule type" value="mRNA"/>
</dbReference>
<dbReference type="CDD" id="cd01960">
    <property type="entry name" value="nsLTP1"/>
    <property type="match status" value="1"/>
</dbReference>
<keyword evidence="2" id="KW-0813">Transport</keyword>
<dbReference type="Pfam" id="PF00234">
    <property type="entry name" value="Tryp_alpha_amyl"/>
    <property type="match status" value="1"/>
</dbReference>
<dbReference type="InterPro" id="IPR000782">
    <property type="entry name" value="FAS1_domain"/>
</dbReference>
<dbReference type="SUPFAM" id="SSF47699">
    <property type="entry name" value="Bifunctional inhibitor/lipid-transfer protein/seed storage 2S albumin"/>
    <property type="match status" value="1"/>
</dbReference>
<dbReference type="PROSITE" id="PS00597">
    <property type="entry name" value="PLANT_LTP"/>
    <property type="match status" value="1"/>
</dbReference>
<feature type="signal peptide" evidence="3">
    <location>
        <begin position="1"/>
        <end position="20"/>
    </location>
</feature>
<dbReference type="InterPro" id="IPR036378">
    <property type="entry name" value="FAS1_dom_sf"/>
</dbReference>
<proteinExistence type="evidence at transcript level"/>
<keyword evidence="2" id="KW-0446">Lipid-binding</keyword>
<accession>C0PBZ6</accession>
<dbReference type="InterPro" id="IPR036312">
    <property type="entry name" value="Bifun_inhib/LTP/seed_sf"/>
</dbReference>
<evidence type="ECO:0000313" key="5">
    <source>
        <dbReference type="EMBL" id="ACN31691.1"/>
    </source>
</evidence>
<dbReference type="Gene3D" id="2.30.180.10">
    <property type="entry name" value="FAS1 domain"/>
    <property type="match status" value="1"/>
</dbReference>
<organism evidence="5">
    <name type="scientific">Zea mays</name>
    <name type="common">Maize</name>
    <dbReference type="NCBI Taxonomy" id="4577"/>
    <lineage>
        <taxon>Eukaryota</taxon>
        <taxon>Viridiplantae</taxon>
        <taxon>Streptophyta</taxon>
        <taxon>Embryophyta</taxon>
        <taxon>Tracheophyta</taxon>
        <taxon>Spermatophyta</taxon>
        <taxon>Magnoliopsida</taxon>
        <taxon>Liliopsida</taxon>
        <taxon>Poales</taxon>
        <taxon>Poaceae</taxon>
        <taxon>PACMAD clade</taxon>
        <taxon>Panicoideae</taxon>
        <taxon>Andropogonodae</taxon>
        <taxon>Andropogoneae</taxon>
        <taxon>Tripsacinae</taxon>
        <taxon>Zea</taxon>
    </lineage>
</organism>
<keyword evidence="3" id="KW-0732">Signal</keyword>
<evidence type="ECO:0000256" key="1">
    <source>
        <dbReference type="ARBA" id="ARBA00007843"/>
    </source>
</evidence>
<dbReference type="GO" id="GO:0006869">
    <property type="term" value="P:lipid transport"/>
    <property type="evidence" value="ECO:0007669"/>
    <property type="project" value="InterPro"/>
</dbReference>
<dbReference type="SUPFAM" id="SSF82153">
    <property type="entry name" value="FAS1 domain"/>
    <property type="match status" value="1"/>
</dbReference>
<dbReference type="InterPro" id="IPR016140">
    <property type="entry name" value="Bifunc_inhib/LTP/seed_store"/>
</dbReference>